<dbReference type="SUPFAM" id="SSF102645">
    <property type="entry name" value="CoaB-like"/>
    <property type="match status" value="1"/>
</dbReference>
<dbReference type="Gene3D" id="3.40.50.10300">
    <property type="entry name" value="CoaB-like"/>
    <property type="match status" value="1"/>
</dbReference>
<dbReference type="InterPro" id="IPR007085">
    <property type="entry name" value="DNA/pantothenate-metab_flavo_C"/>
</dbReference>
<dbReference type="GO" id="GO:0004633">
    <property type="term" value="F:phosphopantothenoylcysteine decarboxylase activity"/>
    <property type="evidence" value="ECO:0007669"/>
    <property type="project" value="UniProtKB-EC"/>
</dbReference>
<dbReference type="EC" id="6.3.2.5" evidence="2"/>
<dbReference type="EMBL" id="JAVDWO010000016">
    <property type="protein sequence ID" value="MDR7194511.1"/>
    <property type="molecule type" value="Genomic_DNA"/>
</dbReference>
<keyword evidence="3" id="KW-1185">Reference proteome</keyword>
<feature type="domain" description="DNA/pantothenate metabolism flavoprotein C-terminal" evidence="1">
    <location>
        <begin position="5"/>
        <end position="215"/>
    </location>
</feature>
<protein>
    <submittedName>
        <fullName evidence="2">Phosphopantothenoylcysteine decarboxylase/phosphopantothenate--cysteine ligase</fullName>
        <ecNumber evidence="2">4.1.1.36</ecNumber>
        <ecNumber evidence="2">6.3.2.5</ecNumber>
    </submittedName>
</protein>
<organism evidence="2 3">
    <name type="scientific">Luteimonas terrae</name>
    <dbReference type="NCBI Taxonomy" id="1530191"/>
    <lineage>
        <taxon>Bacteria</taxon>
        <taxon>Pseudomonadati</taxon>
        <taxon>Pseudomonadota</taxon>
        <taxon>Gammaproteobacteria</taxon>
        <taxon>Lysobacterales</taxon>
        <taxon>Lysobacteraceae</taxon>
        <taxon>Luteimonas</taxon>
    </lineage>
</organism>
<keyword evidence="2" id="KW-0436">Ligase</keyword>
<dbReference type="EC" id="4.1.1.36" evidence="2"/>
<comment type="caution">
    <text evidence="2">The sequence shown here is derived from an EMBL/GenBank/DDBJ whole genome shotgun (WGS) entry which is preliminary data.</text>
</comment>
<accession>A0ABU1Y2C6</accession>
<evidence type="ECO:0000313" key="2">
    <source>
        <dbReference type="EMBL" id="MDR7194511.1"/>
    </source>
</evidence>
<name>A0ABU1Y2C6_9GAMM</name>
<proteinExistence type="predicted"/>
<evidence type="ECO:0000313" key="3">
    <source>
        <dbReference type="Proteomes" id="UP001256588"/>
    </source>
</evidence>
<evidence type="ECO:0000259" key="1">
    <source>
        <dbReference type="Pfam" id="PF04127"/>
    </source>
</evidence>
<keyword evidence="2" id="KW-0456">Lyase</keyword>
<gene>
    <name evidence="2" type="ORF">J2W68_003259</name>
</gene>
<dbReference type="Pfam" id="PF04127">
    <property type="entry name" value="DFP"/>
    <property type="match status" value="1"/>
</dbReference>
<dbReference type="InterPro" id="IPR035929">
    <property type="entry name" value="CoaB-like_sf"/>
</dbReference>
<dbReference type="GO" id="GO:0004632">
    <property type="term" value="F:phosphopantothenate--cysteine ligase activity"/>
    <property type="evidence" value="ECO:0007669"/>
    <property type="project" value="UniProtKB-EC"/>
</dbReference>
<sequence>MSASLTGRRVLVTAGPTFEDLDPVRFLGNRSSGKMGFAIAAAAQRAGADVVLVAGPVHLPTPAGVRRVDVRSAAQMHAAVFDALPADIYIGAAAVADFTPAQIAPSKIKKRPGEDGLDLHLVRTRDILADVAVANPRPQLVVGFAAETDDVDANARGKLAAKRVDLVAANRVGLKGSGFESDDNTLLVHDAAGHVQLGPASKAEIADRLVALVAARLSQESR</sequence>
<reference evidence="2 3" key="1">
    <citation type="submission" date="2023-07" db="EMBL/GenBank/DDBJ databases">
        <title>Sorghum-associated microbial communities from plants grown in Nebraska, USA.</title>
        <authorList>
            <person name="Schachtman D."/>
        </authorList>
    </citation>
    <scope>NUCLEOTIDE SEQUENCE [LARGE SCALE GENOMIC DNA]</scope>
    <source>
        <strain evidence="2 3">4099</strain>
    </source>
</reference>
<dbReference type="Proteomes" id="UP001256588">
    <property type="component" value="Unassembled WGS sequence"/>
</dbReference>